<dbReference type="PROSITE" id="PS00141">
    <property type="entry name" value="ASP_PROTEASE"/>
    <property type="match status" value="1"/>
</dbReference>
<reference evidence="6" key="1">
    <citation type="submission" date="2021-03" db="EMBL/GenBank/DDBJ databases">
        <title>Draft genome sequence of rust myrtle Austropuccinia psidii MF-1, a brazilian biotype.</title>
        <authorList>
            <person name="Quecine M.C."/>
            <person name="Pachon D.M.R."/>
            <person name="Bonatelli M.L."/>
            <person name="Correr F.H."/>
            <person name="Franceschini L.M."/>
            <person name="Leite T.F."/>
            <person name="Margarido G.R.A."/>
            <person name="Almeida C.A."/>
            <person name="Ferrarezi J.A."/>
            <person name="Labate C.A."/>
        </authorList>
    </citation>
    <scope>NUCLEOTIDE SEQUENCE</scope>
    <source>
        <strain evidence="6">MF-1</strain>
    </source>
</reference>
<dbReference type="InterPro" id="IPR001969">
    <property type="entry name" value="Aspartic_peptidase_AS"/>
</dbReference>
<dbReference type="InterPro" id="IPR021109">
    <property type="entry name" value="Peptidase_aspartic_dom_sf"/>
</dbReference>
<dbReference type="EMBL" id="AVOT02000859">
    <property type="protein sequence ID" value="MBW0464714.1"/>
    <property type="molecule type" value="Genomic_DNA"/>
</dbReference>
<feature type="active site" evidence="3">
    <location>
        <position position="153"/>
    </location>
</feature>
<evidence type="ECO:0000259" key="5">
    <source>
        <dbReference type="PROSITE" id="PS51767"/>
    </source>
</evidence>
<protein>
    <recommendedName>
        <fullName evidence="5">Peptidase A1 domain-containing protein</fullName>
    </recommendedName>
</protein>
<keyword evidence="4" id="KW-0378">Hydrolase</keyword>
<comment type="caution">
    <text evidence="6">The sequence shown here is derived from an EMBL/GenBank/DDBJ whole genome shotgun (WGS) entry which is preliminary data.</text>
</comment>
<dbReference type="PANTHER" id="PTHR47966">
    <property type="entry name" value="BETA-SITE APP-CLEAVING ENZYME, ISOFORM A-RELATED"/>
    <property type="match status" value="1"/>
</dbReference>
<evidence type="ECO:0000313" key="6">
    <source>
        <dbReference type="EMBL" id="MBW0464714.1"/>
    </source>
</evidence>
<dbReference type="InterPro" id="IPR034164">
    <property type="entry name" value="Pepsin-like_dom"/>
</dbReference>
<dbReference type="Gene3D" id="2.40.70.10">
    <property type="entry name" value="Acid Proteases"/>
    <property type="match status" value="2"/>
</dbReference>
<dbReference type="PRINTS" id="PR00792">
    <property type="entry name" value="PEPSIN"/>
</dbReference>
<dbReference type="InterPro" id="IPR001461">
    <property type="entry name" value="Aspartic_peptidase_A1"/>
</dbReference>
<dbReference type="GO" id="GO:0004190">
    <property type="term" value="F:aspartic-type endopeptidase activity"/>
    <property type="evidence" value="ECO:0007669"/>
    <property type="project" value="UniProtKB-KW"/>
</dbReference>
<keyword evidence="2 4" id="KW-0064">Aspartyl protease</keyword>
<evidence type="ECO:0000256" key="2">
    <source>
        <dbReference type="ARBA" id="ARBA00022750"/>
    </source>
</evidence>
<gene>
    <name evidence="6" type="ORF">O181_004429</name>
</gene>
<accession>A0A9Q3BFU2</accession>
<dbReference type="GO" id="GO:0006508">
    <property type="term" value="P:proteolysis"/>
    <property type="evidence" value="ECO:0007669"/>
    <property type="project" value="UniProtKB-KW"/>
</dbReference>
<dbReference type="Pfam" id="PF00026">
    <property type="entry name" value="Asp"/>
    <property type="match status" value="1"/>
</dbReference>
<keyword evidence="4" id="KW-0645">Protease</keyword>
<feature type="active site" evidence="3">
    <location>
        <position position="347"/>
    </location>
</feature>
<feature type="domain" description="Peptidase A1" evidence="5">
    <location>
        <begin position="135"/>
        <end position="517"/>
    </location>
</feature>
<dbReference type="AlphaFoldDB" id="A0A9Q3BFU2"/>
<dbReference type="InterPro" id="IPR033121">
    <property type="entry name" value="PEPTIDASE_A1"/>
</dbReference>
<dbReference type="Proteomes" id="UP000765509">
    <property type="component" value="Unassembled WGS sequence"/>
</dbReference>
<comment type="similarity">
    <text evidence="1 4">Belongs to the peptidase A1 family.</text>
</comment>
<evidence type="ECO:0000313" key="7">
    <source>
        <dbReference type="Proteomes" id="UP000765509"/>
    </source>
</evidence>
<evidence type="ECO:0000256" key="1">
    <source>
        <dbReference type="ARBA" id="ARBA00007447"/>
    </source>
</evidence>
<dbReference type="PANTHER" id="PTHR47966:SF6">
    <property type="entry name" value="PEPTIDASE A1 DOMAIN-CONTAINING PROTEIN"/>
    <property type="match status" value="1"/>
</dbReference>
<evidence type="ECO:0000256" key="4">
    <source>
        <dbReference type="RuleBase" id="RU000454"/>
    </source>
</evidence>
<proteinExistence type="inferred from homology"/>
<dbReference type="SUPFAM" id="SSF50630">
    <property type="entry name" value="Acid proteases"/>
    <property type="match status" value="1"/>
</dbReference>
<evidence type="ECO:0000256" key="3">
    <source>
        <dbReference type="PIRSR" id="PIRSR601461-1"/>
    </source>
</evidence>
<sequence length="526" mass="57611">MTSSISPAFFTGCDGGSFYNQLGRAIAKYGVASYLQSDRSKSDLTPYVQRNLPQSLQEPVNAHLKSPTKHKHSRFRRSNYFSLFSFFAMQGLVNVERYGEQVSEQIFRNCRDVIVDDYWGVATVKTQSVGNDLLWSTEIELGSPTQTFRINIDTGSSDLLVFGAACESCALQNHTSFSYNTSSTFSKLANSSFKEVYADNTNVVGFLGADTLQITPAIQVPNQLLGIATVVSDHWESLEVDGVLGLGSDTLSAFNASNNKGVFTRLVEDRVLKQPVIGIALVKNSRLNSSGEFSFGAIQDRWIRGGRHNLLWKDVTSRNFWGVGLNAIYVKGRNVLAESQPPRAMIDTGTSLTLVSVDTAAAIHKQIPGAVMDSRNGIWRLPCGVSSGPRPSPHSEEIRSSSQTQINNFDAVNQIKPAPSGTTFKALPNPSTHPAVTPNVFFQFSDGEMQFGIPAEDLAYQAIPSSRSTSYYHGVKMCYSAIQSGSENFVVLGDTFIKNQYIVLKREIDGSRHVGLGARTDISPMF</sequence>
<dbReference type="PROSITE" id="PS51767">
    <property type="entry name" value="PEPTIDASE_A1"/>
    <property type="match status" value="1"/>
</dbReference>
<organism evidence="6 7">
    <name type="scientific">Austropuccinia psidii MF-1</name>
    <dbReference type="NCBI Taxonomy" id="1389203"/>
    <lineage>
        <taxon>Eukaryota</taxon>
        <taxon>Fungi</taxon>
        <taxon>Dikarya</taxon>
        <taxon>Basidiomycota</taxon>
        <taxon>Pucciniomycotina</taxon>
        <taxon>Pucciniomycetes</taxon>
        <taxon>Pucciniales</taxon>
        <taxon>Sphaerophragmiaceae</taxon>
        <taxon>Austropuccinia</taxon>
    </lineage>
</organism>
<dbReference type="CDD" id="cd05471">
    <property type="entry name" value="pepsin_like"/>
    <property type="match status" value="1"/>
</dbReference>
<name>A0A9Q3BFU2_9BASI</name>
<dbReference type="OrthoDB" id="2747330at2759"/>
<keyword evidence="7" id="KW-1185">Reference proteome</keyword>